<evidence type="ECO:0000313" key="15">
    <source>
        <dbReference type="RefSeq" id="XP_052132354.1"/>
    </source>
</evidence>
<dbReference type="GO" id="GO:0008270">
    <property type="term" value="F:zinc ion binding"/>
    <property type="evidence" value="ECO:0007669"/>
    <property type="project" value="UniProtKB-KW"/>
</dbReference>
<dbReference type="InterPro" id="IPR013087">
    <property type="entry name" value="Znf_C2H2_type"/>
</dbReference>
<comment type="subcellular location">
    <subcellularLocation>
        <location evidence="1">Nucleus</location>
    </subcellularLocation>
</comment>
<dbReference type="GO" id="GO:0000981">
    <property type="term" value="F:DNA-binding transcription factor activity, RNA polymerase II-specific"/>
    <property type="evidence" value="ECO:0007669"/>
    <property type="project" value="TreeGrafter"/>
</dbReference>
<feature type="region of interest" description="Disordered" evidence="12">
    <location>
        <begin position="37"/>
        <end position="103"/>
    </location>
</feature>
<dbReference type="FunFam" id="3.30.160.60:FF:001506">
    <property type="entry name" value="Zinc finger protein"/>
    <property type="match status" value="1"/>
</dbReference>
<evidence type="ECO:0000256" key="1">
    <source>
        <dbReference type="ARBA" id="ARBA00004123"/>
    </source>
</evidence>
<evidence type="ECO:0000256" key="10">
    <source>
        <dbReference type="ARBA" id="ARBA00023242"/>
    </source>
</evidence>
<keyword evidence="9" id="KW-0804">Transcription</keyword>
<evidence type="ECO:0000256" key="12">
    <source>
        <dbReference type="SAM" id="MobiDB-lite"/>
    </source>
</evidence>
<keyword evidence="5 11" id="KW-0863">Zinc-finger</keyword>
<feature type="non-terminal residue" evidence="15">
    <location>
        <position position="1"/>
    </location>
</feature>
<feature type="compositionally biased region" description="Acidic residues" evidence="12">
    <location>
        <begin position="73"/>
        <end position="90"/>
    </location>
</feature>
<dbReference type="SUPFAM" id="SSF57667">
    <property type="entry name" value="beta-beta-alpha zinc fingers"/>
    <property type="match status" value="1"/>
</dbReference>
<evidence type="ECO:0000256" key="3">
    <source>
        <dbReference type="ARBA" id="ARBA00022723"/>
    </source>
</evidence>
<keyword evidence="14" id="KW-1185">Reference proteome</keyword>
<dbReference type="SMART" id="SM00355">
    <property type="entry name" value="ZnF_C2H2"/>
    <property type="match status" value="2"/>
</dbReference>
<dbReference type="KEGG" id="foc:113213274"/>
<dbReference type="OrthoDB" id="6077919at2759"/>
<evidence type="ECO:0000256" key="4">
    <source>
        <dbReference type="ARBA" id="ARBA00022737"/>
    </source>
</evidence>
<keyword evidence="6" id="KW-0862">Zinc</keyword>
<sequence length="178" mass="19824">GESEIPKWLALTAYCPQLAGPACESYVEVVGEKINELEDGGGGEQLGRVVTDAYSLHGVEGDAGSDRGHKDDDVLEQQPEDGAQEAVEDESGSRDQEKLKGGQRRVQMLNRRVQNNIKTYDCSECGKRLINKSHLDYHIRTHTGEKPYECEVCNKRFILKSSLDAHVRTHNGDKHECD</sequence>
<keyword evidence="10" id="KW-0539">Nucleus</keyword>
<dbReference type="FunFam" id="3.30.160.60:FF:000478">
    <property type="entry name" value="Zinc finger protein 133"/>
    <property type="match status" value="1"/>
</dbReference>
<gene>
    <name evidence="15" type="primary">LOC113213274</name>
</gene>
<dbReference type="GO" id="GO:0003677">
    <property type="term" value="F:DNA binding"/>
    <property type="evidence" value="ECO:0007669"/>
    <property type="project" value="UniProtKB-KW"/>
</dbReference>
<protein>
    <submittedName>
        <fullName evidence="15">Zinc finger protein 157-like</fullName>
    </submittedName>
</protein>
<evidence type="ECO:0000313" key="14">
    <source>
        <dbReference type="Proteomes" id="UP000504606"/>
    </source>
</evidence>
<name>A0A9C6XAV8_FRAOC</name>
<dbReference type="InterPro" id="IPR036236">
    <property type="entry name" value="Znf_C2H2_sf"/>
</dbReference>
<evidence type="ECO:0000256" key="2">
    <source>
        <dbReference type="ARBA" id="ARBA00006991"/>
    </source>
</evidence>
<feature type="non-terminal residue" evidence="15">
    <location>
        <position position="178"/>
    </location>
</feature>
<feature type="compositionally biased region" description="Basic and acidic residues" evidence="12">
    <location>
        <begin position="91"/>
        <end position="100"/>
    </location>
</feature>
<dbReference type="PANTHER" id="PTHR24394:SF29">
    <property type="entry name" value="MYONEURIN"/>
    <property type="match status" value="1"/>
</dbReference>
<proteinExistence type="inferred from homology"/>
<evidence type="ECO:0000256" key="7">
    <source>
        <dbReference type="ARBA" id="ARBA00023015"/>
    </source>
</evidence>
<evidence type="ECO:0000256" key="9">
    <source>
        <dbReference type="ARBA" id="ARBA00023163"/>
    </source>
</evidence>
<organism evidence="14 15">
    <name type="scientific">Frankliniella occidentalis</name>
    <name type="common">Western flower thrips</name>
    <name type="synonym">Euthrips occidentalis</name>
    <dbReference type="NCBI Taxonomy" id="133901"/>
    <lineage>
        <taxon>Eukaryota</taxon>
        <taxon>Metazoa</taxon>
        <taxon>Ecdysozoa</taxon>
        <taxon>Arthropoda</taxon>
        <taxon>Hexapoda</taxon>
        <taxon>Insecta</taxon>
        <taxon>Pterygota</taxon>
        <taxon>Neoptera</taxon>
        <taxon>Paraneoptera</taxon>
        <taxon>Thysanoptera</taxon>
        <taxon>Terebrantia</taxon>
        <taxon>Thripoidea</taxon>
        <taxon>Thripidae</taxon>
        <taxon>Frankliniella</taxon>
    </lineage>
</organism>
<evidence type="ECO:0000256" key="6">
    <source>
        <dbReference type="ARBA" id="ARBA00022833"/>
    </source>
</evidence>
<dbReference type="RefSeq" id="XP_052132354.1">
    <property type="nucleotide sequence ID" value="XM_052276394.1"/>
</dbReference>
<dbReference type="Proteomes" id="UP000504606">
    <property type="component" value="Unplaced"/>
</dbReference>
<dbReference type="PANTHER" id="PTHR24394">
    <property type="entry name" value="ZINC FINGER PROTEIN"/>
    <property type="match status" value="1"/>
</dbReference>
<evidence type="ECO:0000256" key="8">
    <source>
        <dbReference type="ARBA" id="ARBA00023125"/>
    </source>
</evidence>
<keyword evidence="3" id="KW-0479">Metal-binding</keyword>
<dbReference type="GeneID" id="113213274"/>
<dbReference type="Gene3D" id="3.30.160.60">
    <property type="entry name" value="Classic Zinc Finger"/>
    <property type="match status" value="2"/>
</dbReference>
<dbReference type="Pfam" id="PF00096">
    <property type="entry name" value="zf-C2H2"/>
    <property type="match status" value="2"/>
</dbReference>
<dbReference type="PROSITE" id="PS50157">
    <property type="entry name" value="ZINC_FINGER_C2H2_2"/>
    <property type="match status" value="2"/>
</dbReference>
<dbReference type="AlphaFoldDB" id="A0A9C6XAV8"/>
<feature type="domain" description="C2H2-type" evidence="13">
    <location>
        <begin position="148"/>
        <end position="175"/>
    </location>
</feature>
<comment type="similarity">
    <text evidence="2">Belongs to the krueppel C2H2-type zinc-finger protein family.</text>
</comment>
<keyword evidence="8" id="KW-0238">DNA-binding</keyword>
<evidence type="ECO:0000259" key="13">
    <source>
        <dbReference type="PROSITE" id="PS50157"/>
    </source>
</evidence>
<dbReference type="PROSITE" id="PS00028">
    <property type="entry name" value="ZINC_FINGER_C2H2_1"/>
    <property type="match status" value="2"/>
</dbReference>
<dbReference type="GO" id="GO:0005634">
    <property type="term" value="C:nucleus"/>
    <property type="evidence" value="ECO:0007669"/>
    <property type="project" value="UniProtKB-SubCell"/>
</dbReference>
<reference evidence="15" key="1">
    <citation type="submission" date="2025-08" db="UniProtKB">
        <authorList>
            <consortium name="RefSeq"/>
        </authorList>
    </citation>
    <scope>IDENTIFICATION</scope>
    <source>
        <tissue evidence="15">Whole organism</tissue>
    </source>
</reference>
<evidence type="ECO:0000256" key="11">
    <source>
        <dbReference type="PROSITE-ProRule" id="PRU00042"/>
    </source>
</evidence>
<keyword evidence="7" id="KW-0805">Transcription regulation</keyword>
<accession>A0A9C6XAV8</accession>
<keyword evidence="4" id="KW-0677">Repeat</keyword>
<evidence type="ECO:0000256" key="5">
    <source>
        <dbReference type="ARBA" id="ARBA00022771"/>
    </source>
</evidence>
<feature type="domain" description="C2H2-type" evidence="13">
    <location>
        <begin position="120"/>
        <end position="147"/>
    </location>
</feature>